<accession>A0ACC3AXR8</accession>
<protein>
    <submittedName>
        <fullName evidence="1">Uncharacterized protein</fullName>
    </submittedName>
</protein>
<keyword evidence="2" id="KW-1185">Reference proteome</keyword>
<evidence type="ECO:0000313" key="1">
    <source>
        <dbReference type="EMBL" id="KAK1142776.1"/>
    </source>
</evidence>
<sequence>MTTNGGRCRFNPNIYACGKVCFTWQGQRGEQWSSAQGLESILISIQSLMSNNPYENEPGYENRSSRSDKVSMKSYCAKIRHETLRIAVIEPLESVLCVRNDAIQTTFGSPDEGDQHLYADDEITTFDDFRKQRFLWYFESYMQTIDEAIPETPPQRKFETMPFEGYKNGMEGHFNYPELKKRLGQLRDKIFEETFRWVEEGAHAKKQELGIAVNLQRQYEQIVEHFKNQKNFTIDLSLVNGNPFLWEFIYFGRPMTQLDGGIFKFKIYLSPRFPDEQPRVLVETSLFHIRVSPSGVLCYSPQRPDEMRFHIEAIVAAMEEESPPYDPRTTVNPEATRLFWGDPDQKKQYNRQLRRSVQRSIE</sequence>
<reference evidence="1 2" key="1">
    <citation type="journal article" date="2023" name="ACS Omega">
        <title>Identification of the Neoaspergillic Acid Biosynthesis Gene Cluster by Establishing an In Vitro CRISPR-Ribonucleoprotein Genetic System in Aspergillus melleus.</title>
        <authorList>
            <person name="Yuan B."/>
            <person name="Grau M.F."/>
            <person name="Murata R.M."/>
            <person name="Torok T."/>
            <person name="Venkateswaran K."/>
            <person name="Stajich J.E."/>
            <person name="Wang C.C.C."/>
        </authorList>
    </citation>
    <scope>NUCLEOTIDE SEQUENCE [LARGE SCALE GENOMIC DNA]</scope>
    <source>
        <strain evidence="1 2">IMV 1140</strain>
    </source>
</reference>
<comment type="caution">
    <text evidence="1">The sequence shown here is derived from an EMBL/GenBank/DDBJ whole genome shotgun (WGS) entry which is preliminary data.</text>
</comment>
<name>A0ACC3AXR8_9EURO</name>
<dbReference type="Proteomes" id="UP001177260">
    <property type="component" value="Unassembled WGS sequence"/>
</dbReference>
<gene>
    <name evidence="1" type="ORF">N8T08_007408</name>
</gene>
<dbReference type="EMBL" id="JAOPJF010000047">
    <property type="protein sequence ID" value="KAK1142776.1"/>
    <property type="molecule type" value="Genomic_DNA"/>
</dbReference>
<evidence type="ECO:0000313" key="2">
    <source>
        <dbReference type="Proteomes" id="UP001177260"/>
    </source>
</evidence>
<organism evidence="1 2">
    <name type="scientific">Aspergillus melleus</name>
    <dbReference type="NCBI Taxonomy" id="138277"/>
    <lineage>
        <taxon>Eukaryota</taxon>
        <taxon>Fungi</taxon>
        <taxon>Dikarya</taxon>
        <taxon>Ascomycota</taxon>
        <taxon>Pezizomycotina</taxon>
        <taxon>Eurotiomycetes</taxon>
        <taxon>Eurotiomycetidae</taxon>
        <taxon>Eurotiales</taxon>
        <taxon>Aspergillaceae</taxon>
        <taxon>Aspergillus</taxon>
        <taxon>Aspergillus subgen. Circumdati</taxon>
    </lineage>
</organism>
<proteinExistence type="predicted"/>